<dbReference type="OMA" id="DQLYGWR"/>
<dbReference type="Proteomes" id="UP000277928">
    <property type="component" value="Unassembled WGS sequence"/>
</dbReference>
<feature type="compositionally biased region" description="Polar residues" evidence="1">
    <location>
        <begin position="425"/>
        <end position="448"/>
    </location>
</feature>
<accession>A0A3P6UDU9</accession>
<reference evidence="2 3" key="1">
    <citation type="submission" date="2018-08" db="EMBL/GenBank/DDBJ databases">
        <authorList>
            <person name="Laetsch R D."/>
            <person name="Stevens L."/>
            <person name="Kumar S."/>
            <person name="Blaxter L. M."/>
        </authorList>
    </citation>
    <scope>NUCLEOTIDE SEQUENCE [LARGE SCALE GENOMIC DNA]</scope>
</reference>
<sequence>MSVVETKSQYHRDVNNMLPKWFKHTRNIKCGRKIICVDQLYGWRGSDTGYYGSEELEDAPDFLDEVEVLPVQSEIKNGQLGILRKEAEEQLRKAREARPNFNILTDRAPTPDFSVTYIETSYSTEDDSVNKSQKNAVTLIDEVDRTVTDDATSGDNNSNNFGEPMEVDGSSYFRRSTCCQSQNMYEILNQTLLKENGTNVTYTIENNDDNKSPIFHTSENHVNNIGECEPILELKLDGAVIVEKFHEAKGNMMNPVQDHKDQHNTSMLDSEHVDEEDEIALQPINQKLFGYPAPLQATFDLSCIDKVDLATSEKSELLQISSLNTRDSRIPCCYFEKPIDNSVTHVSTSRPNNRTTVSFKTPKQYTRNAIYEERTVIRKQPAIATPLFKKRSIASTALRGTSTPVEGSAYVCPRYGAHHAALASHATQTGSGTPVSLHSRTTSHTPQLTPKRCPSSRSSRISCEFLTEKPSTPSRIPVPTSSLMAISQYGTPSPPLKDKCVFEERSKTELEQRLTSSMSSVTQIPLSRFAFEHLKSGGTPRPTSSTEKKWKKIAGNNSLLTVPKTPVTKTDITQMLVDNVARSGPACRRRPHPLKLLSPIGNLRFEKSSEGSNLSLKYVSPAAADSKEEMGDTQLVVIDSFDDDTMKKIVKDTVKLSVVEEQNVPSEEREIVFDTTANEYREQQKIPLFDTGNYFDRRRILSMLNESNMSVNTPGKEGDSVIKMNPSFSGDLCEPLDSSVSPVHIVAAKDENKDAAVLRRRKIVHSEEIEQGFRRSTRNRVAPIRQWLGEKPVYRRDQQGTYELVRVEEAVVKDPLYVKYNTIDMSKALQQQKREQKQHARARRIRKFDRACRDSVEKDAKTNE</sequence>
<proteinExistence type="predicted"/>
<dbReference type="OrthoDB" id="5847181at2759"/>
<gene>
    <name evidence="2" type="ORF">NLS_LOCUS3558</name>
</gene>
<dbReference type="AlphaFoldDB" id="A0A3P6UDU9"/>
<evidence type="ECO:0000313" key="3">
    <source>
        <dbReference type="Proteomes" id="UP000277928"/>
    </source>
</evidence>
<evidence type="ECO:0000313" key="2">
    <source>
        <dbReference type="EMBL" id="VDK77188.1"/>
    </source>
</evidence>
<name>A0A3P6UDU9_LITSI</name>
<feature type="region of interest" description="Disordered" evidence="1">
    <location>
        <begin position="423"/>
        <end position="456"/>
    </location>
</feature>
<dbReference type="EMBL" id="UYRX01000197">
    <property type="protein sequence ID" value="VDK77188.1"/>
    <property type="molecule type" value="Genomic_DNA"/>
</dbReference>
<organism evidence="2 3">
    <name type="scientific">Litomosoides sigmodontis</name>
    <name type="common">Filarial nematode worm</name>
    <dbReference type="NCBI Taxonomy" id="42156"/>
    <lineage>
        <taxon>Eukaryota</taxon>
        <taxon>Metazoa</taxon>
        <taxon>Ecdysozoa</taxon>
        <taxon>Nematoda</taxon>
        <taxon>Chromadorea</taxon>
        <taxon>Rhabditida</taxon>
        <taxon>Spirurina</taxon>
        <taxon>Spiruromorpha</taxon>
        <taxon>Filarioidea</taxon>
        <taxon>Onchocercidae</taxon>
        <taxon>Litomosoides</taxon>
    </lineage>
</organism>
<evidence type="ECO:0000256" key="1">
    <source>
        <dbReference type="SAM" id="MobiDB-lite"/>
    </source>
</evidence>
<protein>
    <submittedName>
        <fullName evidence="2">Uncharacterized protein</fullName>
    </submittedName>
</protein>
<keyword evidence="3" id="KW-1185">Reference proteome</keyword>